<protein>
    <submittedName>
        <fullName evidence="1">Uncharacterized protein</fullName>
    </submittedName>
</protein>
<proteinExistence type="predicted"/>
<accession>A0AAN7U304</accession>
<evidence type="ECO:0000313" key="1">
    <source>
        <dbReference type="EMBL" id="KAK5584874.1"/>
    </source>
</evidence>
<evidence type="ECO:0000313" key="2">
    <source>
        <dbReference type="Proteomes" id="UP001344447"/>
    </source>
</evidence>
<organism evidence="1 2">
    <name type="scientific">Dictyostelium firmibasis</name>
    <dbReference type="NCBI Taxonomy" id="79012"/>
    <lineage>
        <taxon>Eukaryota</taxon>
        <taxon>Amoebozoa</taxon>
        <taxon>Evosea</taxon>
        <taxon>Eumycetozoa</taxon>
        <taxon>Dictyostelia</taxon>
        <taxon>Dictyosteliales</taxon>
        <taxon>Dictyosteliaceae</taxon>
        <taxon>Dictyostelium</taxon>
    </lineage>
</organism>
<name>A0AAN7U304_9MYCE</name>
<dbReference type="EMBL" id="JAVFKY010000001">
    <property type="protein sequence ID" value="KAK5584874.1"/>
    <property type="molecule type" value="Genomic_DNA"/>
</dbReference>
<keyword evidence="2" id="KW-1185">Reference proteome</keyword>
<gene>
    <name evidence="1" type="ORF">RB653_006492</name>
</gene>
<comment type="caution">
    <text evidence="1">The sequence shown here is derived from an EMBL/GenBank/DDBJ whole genome shotgun (WGS) entry which is preliminary data.</text>
</comment>
<sequence>MVPQQELVCSLELECSRKFGNSKYSFYYPIQLENFLITCWKTQTSASTSSENLIVPQQSYTVTHKDYTINYNNNNNINQNNNVNNKINNTTTGSDRYCCTIYEDGEIILPILDSRMKGFSWAKSFSKKSDFSKEELETLLSDIYQFCCFSR</sequence>
<reference evidence="1 2" key="1">
    <citation type="submission" date="2023-11" db="EMBL/GenBank/DDBJ databases">
        <title>Dfirmibasis_genome.</title>
        <authorList>
            <person name="Edelbroek B."/>
            <person name="Kjellin J."/>
            <person name="Jerlstrom-Hultqvist J."/>
            <person name="Soderbom F."/>
        </authorList>
    </citation>
    <scope>NUCLEOTIDE SEQUENCE [LARGE SCALE GENOMIC DNA]</scope>
    <source>
        <strain evidence="1 2">TNS-C-14</strain>
    </source>
</reference>
<dbReference type="Proteomes" id="UP001344447">
    <property type="component" value="Unassembled WGS sequence"/>
</dbReference>
<dbReference type="AlphaFoldDB" id="A0AAN7U304"/>